<sequence length="761" mass="82192">MTTYVGESIPRNDGYDKVTGCGKFTADIYLPHMLYAKAVRSPYAHAKVLSIDTSKAEALHGVKAIITWENTKHIPFNTSATMVTTNPPEEPIRDQYIVTNEPLYIGDEVAAVAATSEAIAEQAVKLIRVEYEELPAVYDPLEAIKPEAVTLHPEIGKTEVNNACGVVVHIDVFQGDLEEHFKNCDHVVETDIELPRVKQCQMETHGAVADYKNGRLDVWCTTQTPHPTKMILAYALDMPESKVHVQNPPYVGGGFGVRIGISGKAEIIAAALAVEAHAPVKFIYTRAEDMLCSDTRHGGYLHCRLGADKNGKFMAMDTTAWLNTGAYATFGIELLGVCGACGTQGTYYIPANRYTGYPVYTNQETAGAFRGFGTPQGTAIVEAAVDKMAQVLGMDPIELRHLNTRREENPLGFWPFPVGSIGVDECLDRAALAIGWKEKRGRKQSGNIRRGVGIACGTHVSNAAPFCVDYNAIVMRLEQDGSLFVSSGIPEIGPGSTTALMQVACDLVGVPFESATMQFGDTAAGPFDIGSHATRTLYTVGYVMSCAAKKLRADIFGFASKMMEVPAEELDLKDGIVFGGGKEMTIKKLAYQAHLRGHQFIASECQIPPNSLPWFAQAAEVEVDMELGLVKVLKVAAAHDVGQVVNPVLCESQVEGGVAQGVGYATREEMTYVEGKGFYNDGFHKYMLPTADDICEIETILVESRDPYGVYGIKGIGECGVNPTLPAILSAVEDATGVRFEACPLVPGRVLSGLKKAGLVK</sequence>
<dbReference type="SUPFAM" id="SSF54665">
    <property type="entry name" value="CO dehydrogenase molybdoprotein N-domain-like"/>
    <property type="match status" value="1"/>
</dbReference>
<dbReference type="PANTHER" id="PTHR11908">
    <property type="entry name" value="XANTHINE DEHYDROGENASE"/>
    <property type="match status" value="1"/>
</dbReference>
<dbReference type="RefSeq" id="WP_037976509.1">
    <property type="nucleotide sequence ID" value="NZ_JMKI01000035.1"/>
</dbReference>
<dbReference type="Gene3D" id="3.90.1170.50">
    <property type="entry name" value="Aldehyde oxidase/xanthine dehydrogenase, a/b hammerhead"/>
    <property type="match status" value="1"/>
</dbReference>
<evidence type="ECO:0000313" key="4">
    <source>
        <dbReference type="EMBL" id="KEJ92122.1"/>
    </source>
</evidence>
<dbReference type="eggNOG" id="COG1529">
    <property type="taxonomic scope" value="Bacteria"/>
</dbReference>
<organism evidence="4 5">
    <name type="scientific">Synergistes jonesii</name>
    <dbReference type="NCBI Taxonomy" id="2754"/>
    <lineage>
        <taxon>Bacteria</taxon>
        <taxon>Thermotogati</taxon>
        <taxon>Synergistota</taxon>
        <taxon>Synergistia</taxon>
        <taxon>Synergistales</taxon>
        <taxon>Synergistaceae</taxon>
        <taxon>Synergistes</taxon>
    </lineage>
</organism>
<reference evidence="4 5" key="1">
    <citation type="submission" date="2014-04" db="EMBL/GenBank/DDBJ databases">
        <title>Draft Genome Sequence of Synergistes jonesii.</title>
        <authorList>
            <person name="Coil D.A."/>
            <person name="Eisen J.A."/>
            <person name="Holland-Moritz H.E."/>
        </authorList>
    </citation>
    <scope>NUCLEOTIDE SEQUENCE [LARGE SCALE GENOMIC DNA]</scope>
    <source>
        <strain evidence="4 5">78-1</strain>
    </source>
</reference>
<dbReference type="InterPro" id="IPR036856">
    <property type="entry name" value="Ald_Oxase/Xan_DH_a/b_sf"/>
</dbReference>
<evidence type="ECO:0000256" key="2">
    <source>
        <dbReference type="ARBA" id="ARBA00023002"/>
    </source>
</evidence>
<comment type="caution">
    <text evidence="4">The sequence shown here is derived from an EMBL/GenBank/DDBJ whole genome shotgun (WGS) entry which is preliminary data.</text>
</comment>
<dbReference type="GO" id="GO:0005506">
    <property type="term" value="F:iron ion binding"/>
    <property type="evidence" value="ECO:0007669"/>
    <property type="project" value="InterPro"/>
</dbReference>
<dbReference type="GeneID" id="90983782"/>
<feature type="domain" description="Aldehyde oxidase/xanthine dehydrogenase a/b hammerhead" evidence="3">
    <location>
        <begin position="19"/>
        <end position="135"/>
    </location>
</feature>
<evidence type="ECO:0000259" key="3">
    <source>
        <dbReference type="SMART" id="SM01008"/>
    </source>
</evidence>
<name>A0A073J337_9BACT</name>
<evidence type="ECO:0000313" key="5">
    <source>
        <dbReference type="Proteomes" id="UP000027665"/>
    </source>
</evidence>
<keyword evidence="2" id="KW-0560">Oxidoreductase</keyword>
<evidence type="ECO:0000256" key="1">
    <source>
        <dbReference type="ARBA" id="ARBA00022505"/>
    </source>
</evidence>
<dbReference type="InterPro" id="IPR008274">
    <property type="entry name" value="AldOxase/xan_DH_MoCoBD1"/>
</dbReference>
<dbReference type="SUPFAM" id="SSF56003">
    <property type="entry name" value="Molybdenum cofactor-binding domain"/>
    <property type="match status" value="1"/>
</dbReference>
<dbReference type="STRING" id="2754.EH55_05715"/>
<dbReference type="InterPro" id="IPR000674">
    <property type="entry name" value="Ald_Oxase/Xan_DH_a/b"/>
</dbReference>
<dbReference type="InterPro" id="IPR046867">
    <property type="entry name" value="AldOxase/xan_DH_MoCoBD2"/>
</dbReference>
<dbReference type="Gene3D" id="3.30.365.10">
    <property type="entry name" value="Aldehyde oxidase/xanthine dehydrogenase, molybdopterin binding domain"/>
    <property type="match status" value="4"/>
</dbReference>
<dbReference type="Pfam" id="PF20256">
    <property type="entry name" value="MoCoBD_2"/>
    <property type="match status" value="1"/>
</dbReference>
<dbReference type="InterPro" id="IPR016208">
    <property type="entry name" value="Ald_Oxase/xanthine_DH-like"/>
</dbReference>
<keyword evidence="1" id="KW-0500">Molybdenum</keyword>
<dbReference type="PATRIC" id="fig|2754.20.peg.2087"/>
<dbReference type="GO" id="GO:0016491">
    <property type="term" value="F:oxidoreductase activity"/>
    <property type="evidence" value="ECO:0007669"/>
    <property type="project" value="UniProtKB-KW"/>
</dbReference>
<keyword evidence="5" id="KW-1185">Reference proteome</keyword>
<dbReference type="OrthoDB" id="41753at2"/>
<accession>A0A073J337</accession>
<protein>
    <recommendedName>
        <fullName evidence="3">Aldehyde oxidase/xanthine dehydrogenase a/b hammerhead domain-containing protein</fullName>
    </recommendedName>
</protein>
<dbReference type="SMART" id="SM01008">
    <property type="entry name" value="Ald_Xan_dh_C"/>
    <property type="match status" value="1"/>
</dbReference>
<dbReference type="EMBL" id="JMKI01000035">
    <property type="protein sequence ID" value="KEJ92122.1"/>
    <property type="molecule type" value="Genomic_DNA"/>
</dbReference>
<dbReference type="PANTHER" id="PTHR11908:SF132">
    <property type="entry name" value="ALDEHYDE OXIDASE 1-RELATED"/>
    <property type="match status" value="1"/>
</dbReference>
<dbReference type="Pfam" id="PF02738">
    <property type="entry name" value="MoCoBD_1"/>
    <property type="match status" value="1"/>
</dbReference>
<dbReference type="InterPro" id="IPR037165">
    <property type="entry name" value="AldOxase/xan_DH_Mopterin-bd_sf"/>
</dbReference>
<proteinExistence type="predicted"/>
<dbReference type="AlphaFoldDB" id="A0A073J337"/>
<gene>
    <name evidence="4" type="ORF">EH55_05715</name>
</gene>
<dbReference type="Proteomes" id="UP000027665">
    <property type="component" value="Unassembled WGS sequence"/>
</dbReference>
<dbReference type="Pfam" id="PF01315">
    <property type="entry name" value="Ald_Xan_dh_C"/>
    <property type="match status" value="1"/>
</dbReference>